<protein>
    <submittedName>
        <fullName evidence="3">YceI-like domain-containing protein</fullName>
    </submittedName>
</protein>
<dbReference type="RefSeq" id="WP_074723534.1">
    <property type="nucleotide sequence ID" value="NZ_CBCRVS010000005.1"/>
</dbReference>
<proteinExistence type="predicted"/>
<sequence length="178" mass="20536">MKKTLLFFFLLTAFIIDAQEKMTSTKGIVIFEASVPFFEPVKAQNEYVNCILNTKKGTIAFVVYINRFSFERSLMQEHFNANYMESKKYPKATFQGLIEKFDLKNIATDVKEYYIKGKISMHGKSKNIRVRAEIKKVATGIELTSNFTLNSDDYNIEIPYIVRSKISKNINVSVKTIL</sequence>
<gene>
    <name evidence="3" type="ORF">SAMN05444355_107157</name>
</gene>
<feature type="chain" id="PRO_5010303958" evidence="1">
    <location>
        <begin position="19"/>
        <end position="178"/>
    </location>
</feature>
<accession>A0A1H9LVS0</accession>
<feature type="domain" description="Lipid/polyisoprenoid-binding YceI-like" evidence="2">
    <location>
        <begin position="54"/>
        <end position="175"/>
    </location>
</feature>
<organism evidence="3 4">
    <name type="scientific">Flavobacterium frigoris</name>
    <dbReference type="NCBI Taxonomy" id="229204"/>
    <lineage>
        <taxon>Bacteria</taxon>
        <taxon>Pseudomonadati</taxon>
        <taxon>Bacteroidota</taxon>
        <taxon>Flavobacteriia</taxon>
        <taxon>Flavobacteriales</taxon>
        <taxon>Flavobacteriaceae</taxon>
        <taxon>Flavobacterium</taxon>
    </lineage>
</organism>
<dbReference type="Proteomes" id="UP000183658">
    <property type="component" value="Unassembled WGS sequence"/>
</dbReference>
<dbReference type="InterPro" id="IPR036761">
    <property type="entry name" value="TTHA0802/YceI-like_sf"/>
</dbReference>
<dbReference type="Gene3D" id="2.40.128.110">
    <property type="entry name" value="Lipid/polyisoprenoid-binding, YceI-like"/>
    <property type="match status" value="1"/>
</dbReference>
<dbReference type="OrthoDB" id="116832at2"/>
<dbReference type="SUPFAM" id="SSF101874">
    <property type="entry name" value="YceI-like"/>
    <property type="match status" value="1"/>
</dbReference>
<feature type="signal peptide" evidence="1">
    <location>
        <begin position="1"/>
        <end position="18"/>
    </location>
</feature>
<evidence type="ECO:0000313" key="4">
    <source>
        <dbReference type="Proteomes" id="UP000183658"/>
    </source>
</evidence>
<evidence type="ECO:0000259" key="2">
    <source>
        <dbReference type="Pfam" id="PF04264"/>
    </source>
</evidence>
<evidence type="ECO:0000313" key="3">
    <source>
        <dbReference type="EMBL" id="SER15536.1"/>
    </source>
</evidence>
<keyword evidence="4" id="KW-1185">Reference proteome</keyword>
<dbReference type="InterPro" id="IPR007372">
    <property type="entry name" value="Lipid/polyisoprenoid-bd_YceI"/>
</dbReference>
<dbReference type="EMBL" id="FOFZ01000007">
    <property type="protein sequence ID" value="SER15536.1"/>
    <property type="molecule type" value="Genomic_DNA"/>
</dbReference>
<evidence type="ECO:0000256" key="1">
    <source>
        <dbReference type="SAM" id="SignalP"/>
    </source>
</evidence>
<reference evidence="4" key="1">
    <citation type="submission" date="2016-10" db="EMBL/GenBank/DDBJ databases">
        <authorList>
            <person name="Varghese N."/>
            <person name="Submissions S."/>
        </authorList>
    </citation>
    <scope>NUCLEOTIDE SEQUENCE [LARGE SCALE GENOMIC DNA]</scope>
    <source>
        <strain evidence="4">DSM 15719</strain>
    </source>
</reference>
<dbReference type="Pfam" id="PF04264">
    <property type="entry name" value="YceI"/>
    <property type="match status" value="1"/>
</dbReference>
<name>A0A1H9LVS0_FLAFI</name>
<keyword evidence="1" id="KW-0732">Signal</keyword>
<dbReference type="AlphaFoldDB" id="A0A1H9LVS0"/>